<dbReference type="RefSeq" id="WP_242151455.1">
    <property type="nucleotide sequence ID" value="NZ_CP093379.1"/>
</dbReference>
<accession>A0ABY3X227</accession>
<reference evidence="2 3" key="1">
    <citation type="submission" date="2022-03" db="EMBL/GenBank/DDBJ databases">
        <title>Ignatzschineria rhizosphaerae HR5S32.</title>
        <authorList>
            <person name="Sun J.Q."/>
            <person name="Feng J.Y."/>
        </authorList>
    </citation>
    <scope>NUCLEOTIDE SEQUENCE [LARGE SCALE GENOMIC DNA]</scope>
    <source>
        <strain evidence="2 3">HR5S32</strain>
    </source>
</reference>
<gene>
    <name evidence="2" type="ORF">MMG00_03480</name>
</gene>
<feature type="domain" description="DUF4387" evidence="1">
    <location>
        <begin position="5"/>
        <end position="101"/>
    </location>
</feature>
<sequence>MKYRLQDVASVIRSKNAGPYELCFDVIFIDEEFYQRAKSAAIITKENFAHLYGIGIDQILNLVYFDPAKAIKITIERPISSGALGEKDVYGAQQHRPLIQFEFTLQE</sequence>
<organism evidence="2 3">
    <name type="scientific">Ignatzschineria rhizosphaerae</name>
    <dbReference type="NCBI Taxonomy" id="2923279"/>
    <lineage>
        <taxon>Bacteria</taxon>
        <taxon>Pseudomonadati</taxon>
        <taxon>Pseudomonadota</taxon>
        <taxon>Gammaproteobacteria</taxon>
        <taxon>Cardiobacteriales</taxon>
        <taxon>Ignatzschineriaceae</taxon>
        <taxon>Ignatzschineria</taxon>
    </lineage>
</organism>
<dbReference type="Pfam" id="PF14330">
    <property type="entry name" value="DUF4387"/>
    <property type="match status" value="1"/>
</dbReference>
<evidence type="ECO:0000259" key="1">
    <source>
        <dbReference type="Pfam" id="PF14330"/>
    </source>
</evidence>
<keyword evidence="3" id="KW-1185">Reference proteome</keyword>
<evidence type="ECO:0000313" key="3">
    <source>
        <dbReference type="Proteomes" id="UP000829542"/>
    </source>
</evidence>
<evidence type="ECO:0000313" key="2">
    <source>
        <dbReference type="EMBL" id="UNM96926.1"/>
    </source>
</evidence>
<dbReference type="InterPro" id="IPR025496">
    <property type="entry name" value="DUF4387"/>
</dbReference>
<dbReference type="Proteomes" id="UP000829542">
    <property type="component" value="Chromosome"/>
</dbReference>
<protein>
    <submittedName>
        <fullName evidence="2">DUF4387 domain-containing protein</fullName>
    </submittedName>
</protein>
<name>A0ABY3X227_9GAMM</name>
<dbReference type="EMBL" id="CP093379">
    <property type="protein sequence ID" value="UNM96926.1"/>
    <property type="molecule type" value="Genomic_DNA"/>
</dbReference>
<proteinExistence type="predicted"/>